<dbReference type="Pfam" id="PF00589">
    <property type="entry name" value="Phage_integrase"/>
    <property type="match status" value="1"/>
</dbReference>
<keyword evidence="1" id="KW-0229">DNA integration</keyword>
<evidence type="ECO:0000256" key="2">
    <source>
        <dbReference type="ARBA" id="ARBA00023125"/>
    </source>
</evidence>
<dbReference type="EMBL" id="CP084959">
    <property type="protein sequence ID" value="UOA23629.1"/>
    <property type="molecule type" value="Genomic_DNA"/>
</dbReference>
<evidence type="ECO:0000313" key="5">
    <source>
        <dbReference type="EMBL" id="UOA23629.1"/>
    </source>
</evidence>
<name>A0AAX3AC24_9RHOB</name>
<proteinExistence type="predicted"/>
<gene>
    <name evidence="5" type="primary">xerC_5</name>
    <name evidence="5" type="ORF">DSM110277_02058</name>
</gene>
<dbReference type="InterPro" id="IPR002104">
    <property type="entry name" value="Integrase_catalytic"/>
</dbReference>
<dbReference type="GO" id="GO:0006310">
    <property type="term" value="P:DNA recombination"/>
    <property type="evidence" value="ECO:0007669"/>
    <property type="project" value="UniProtKB-KW"/>
</dbReference>
<protein>
    <submittedName>
        <fullName evidence="5">Tyrosine recombinase XerC</fullName>
    </submittedName>
</protein>
<evidence type="ECO:0000313" key="6">
    <source>
        <dbReference type="Proteomes" id="UP000830781"/>
    </source>
</evidence>
<dbReference type="InterPro" id="IPR010998">
    <property type="entry name" value="Integrase_recombinase_N"/>
</dbReference>
<keyword evidence="2" id="KW-0238">DNA-binding</keyword>
<dbReference type="InterPro" id="IPR050090">
    <property type="entry name" value="Tyrosine_recombinase_XerCD"/>
</dbReference>
<dbReference type="Gene3D" id="1.10.443.10">
    <property type="entry name" value="Intergrase catalytic core"/>
    <property type="match status" value="1"/>
</dbReference>
<dbReference type="PANTHER" id="PTHR30349">
    <property type="entry name" value="PHAGE INTEGRASE-RELATED"/>
    <property type="match status" value="1"/>
</dbReference>
<accession>A0AAX3AC24</accession>
<dbReference type="Proteomes" id="UP000830781">
    <property type="component" value="Chromosome"/>
</dbReference>
<evidence type="ECO:0000256" key="3">
    <source>
        <dbReference type="ARBA" id="ARBA00023172"/>
    </source>
</evidence>
<dbReference type="Gene3D" id="1.10.150.130">
    <property type="match status" value="1"/>
</dbReference>
<dbReference type="InterPro" id="IPR013762">
    <property type="entry name" value="Integrase-like_cat_sf"/>
</dbReference>
<dbReference type="GO" id="GO:0003677">
    <property type="term" value="F:DNA binding"/>
    <property type="evidence" value="ECO:0007669"/>
    <property type="project" value="UniProtKB-KW"/>
</dbReference>
<organism evidence="5 6">
    <name type="scientific">Sulfitobacter pontiacus</name>
    <dbReference type="NCBI Taxonomy" id="60137"/>
    <lineage>
        <taxon>Bacteria</taxon>
        <taxon>Pseudomonadati</taxon>
        <taxon>Pseudomonadota</taxon>
        <taxon>Alphaproteobacteria</taxon>
        <taxon>Rhodobacterales</taxon>
        <taxon>Roseobacteraceae</taxon>
        <taxon>Sulfitobacter</taxon>
    </lineage>
</organism>
<evidence type="ECO:0000259" key="4">
    <source>
        <dbReference type="PROSITE" id="PS51898"/>
    </source>
</evidence>
<dbReference type="InterPro" id="IPR011010">
    <property type="entry name" value="DNA_brk_join_enz"/>
</dbReference>
<keyword evidence="6" id="KW-1185">Reference proteome</keyword>
<dbReference type="PROSITE" id="PS51898">
    <property type="entry name" value="TYR_RECOMBINASE"/>
    <property type="match status" value="1"/>
</dbReference>
<sequence>MPSGNVRWLVRVAGDPKKRITLTVDPDHPEFHEIYVAARSGVKKSPDLKVTSAQSGTLGWLGTAYLKYLKTAVDNGDASKLTYKQRENLMPGFLAHTSQTGRSVGKAYATLPVDIPPHELVLFRDSMMSTPGKATNTFKMLKAMFKWALDRKYTETNPAAAIKVNYVSKGGAKPWTLDDLEKFRKAHPKGTMAHLTLTLFMFTACRISEAYRLGRSNEVKKGGVTWLEWQPSKKNAQFVSLPILPPLAQAIQAQTVVGETYLLNQSGKPFGSAETLRNSMQTWCKEAGLTGLSSHGIRKAAGHLMALHGATQYEIMAVHGHANASSSEVYTKGVERQRLAERANSRLASIDW</sequence>
<keyword evidence="3" id="KW-0233">DNA recombination</keyword>
<reference evidence="6" key="1">
    <citation type="journal article" date="2022" name="Microorganisms">
        <title>Beyond the ABCs#Discovery of Three New Plasmid Types in Rhodobacterales (RepQ, RepY, RepW).</title>
        <authorList>
            <person name="Freese H.M."/>
            <person name="Ringel V."/>
            <person name="Overmann J."/>
            <person name="Petersen J."/>
        </authorList>
    </citation>
    <scope>NUCLEOTIDE SEQUENCE [LARGE SCALE GENOMIC DNA]</scope>
    <source>
        <strain evidence="6">DSM 110277</strain>
    </source>
</reference>
<dbReference type="GO" id="GO:0015074">
    <property type="term" value="P:DNA integration"/>
    <property type="evidence" value="ECO:0007669"/>
    <property type="project" value="UniProtKB-KW"/>
</dbReference>
<evidence type="ECO:0000256" key="1">
    <source>
        <dbReference type="ARBA" id="ARBA00022908"/>
    </source>
</evidence>
<dbReference type="SUPFAM" id="SSF56349">
    <property type="entry name" value="DNA breaking-rejoining enzymes"/>
    <property type="match status" value="1"/>
</dbReference>
<dbReference type="AlphaFoldDB" id="A0AAX3AC24"/>
<feature type="domain" description="Tyr recombinase" evidence="4">
    <location>
        <begin position="170"/>
        <end position="344"/>
    </location>
</feature>